<evidence type="ECO:0000256" key="4">
    <source>
        <dbReference type="SAM" id="Coils"/>
    </source>
</evidence>
<evidence type="ECO:0000313" key="7">
    <source>
        <dbReference type="Proteomes" id="UP000494165"/>
    </source>
</evidence>
<feature type="region of interest" description="Disordered" evidence="5">
    <location>
        <begin position="115"/>
        <end position="136"/>
    </location>
</feature>
<feature type="compositionally biased region" description="Basic and acidic residues" evidence="5">
    <location>
        <begin position="8"/>
        <end position="20"/>
    </location>
</feature>
<evidence type="ECO:0000313" key="6">
    <source>
        <dbReference type="EMBL" id="CAB3370782.1"/>
    </source>
</evidence>
<comment type="caution">
    <text evidence="6">The sequence shown here is derived from an EMBL/GenBank/DDBJ whole genome shotgun (WGS) entry which is preliminary data.</text>
</comment>
<keyword evidence="7" id="KW-1185">Reference proteome</keyword>
<gene>
    <name evidence="6" type="ORF">CLODIP_2_CD09757</name>
</gene>
<feature type="region of interest" description="Disordered" evidence="5">
    <location>
        <begin position="1"/>
        <end position="29"/>
    </location>
</feature>
<feature type="coiled-coil region" evidence="4">
    <location>
        <begin position="87"/>
        <end position="114"/>
    </location>
</feature>
<dbReference type="EMBL" id="CADEPI010000055">
    <property type="protein sequence ID" value="CAB3370782.1"/>
    <property type="molecule type" value="Genomic_DNA"/>
</dbReference>
<dbReference type="Gene3D" id="1.20.890.10">
    <property type="entry name" value="cAMP-dependent protein kinase regulatory subunit, dimerization-anchoring domain"/>
    <property type="match status" value="1"/>
</dbReference>
<evidence type="ECO:0000256" key="1">
    <source>
        <dbReference type="ARBA" id="ARBA00004123"/>
    </source>
</evidence>
<dbReference type="GO" id="GO:0005634">
    <property type="term" value="C:nucleus"/>
    <property type="evidence" value="ECO:0007669"/>
    <property type="project" value="UniProtKB-SubCell"/>
</dbReference>
<comment type="similarity">
    <text evidence="2">Belongs to the AMY1 family.</text>
</comment>
<feature type="compositionally biased region" description="Basic and acidic residues" evidence="5">
    <location>
        <begin position="126"/>
        <end position="136"/>
    </location>
</feature>
<proteinExistence type="inferred from homology"/>
<dbReference type="PRINTS" id="PR02028">
    <property type="entry name" value="CMYCBINDINGP"/>
</dbReference>
<dbReference type="AlphaFoldDB" id="A0A8S1CRS0"/>
<evidence type="ECO:0000256" key="5">
    <source>
        <dbReference type="SAM" id="MobiDB-lite"/>
    </source>
</evidence>
<dbReference type="OrthoDB" id="524165at2759"/>
<protein>
    <recommendedName>
        <fullName evidence="8">c-Myc-binding protein</fullName>
    </recommendedName>
</protein>
<evidence type="ECO:0008006" key="8">
    <source>
        <dbReference type="Google" id="ProtNLM"/>
    </source>
</evidence>
<dbReference type="PANTHER" id="PTHR13168">
    <property type="entry name" value="ASSOCIATE OF C-MYC AMY-1"/>
    <property type="match status" value="1"/>
</dbReference>
<keyword evidence="3" id="KW-0539">Nucleus</keyword>
<reference evidence="6 7" key="1">
    <citation type="submission" date="2020-04" db="EMBL/GenBank/DDBJ databases">
        <authorList>
            <person name="Alioto T."/>
            <person name="Alioto T."/>
            <person name="Gomez Garrido J."/>
        </authorList>
    </citation>
    <scope>NUCLEOTIDE SEQUENCE [LARGE SCALE GENOMIC DNA]</scope>
</reference>
<dbReference type="GO" id="GO:0003713">
    <property type="term" value="F:transcription coactivator activity"/>
    <property type="evidence" value="ECO:0007669"/>
    <property type="project" value="InterPro"/>
</dbReference>
<dbReference type="Proteomes" id="UP000494165">
    <property type="component" value="Unassembled WGS sequence"/>
</dbReference>
<comment type="subcellular location">
    <subcellularLocation>
        <location evidence="1">Nucleus</location>
    </subcellularLocation>
</comment>
<dbReference type="InterPro" id="IPR026060">
    <property type="entry name" value="AMY1"/>
</dbReference>
<evidence type="ECO:0000256" key="2">
    <source>
        <dbReference type="ARBA" id="ARBA00009389"/>
    </source>
</evidence>
<dbReference type="PANTHER" id="PTHR13168:SF0">
    <property type="entry name" value="C-MYC-BINDING PROTEIN"/>
    <property type="match status" value="1"/>
</dbReference>
<dbReference type="CDD" id="cd22958">
    <property type="entry name" value="DD_DPY30_SDC1-like"/>
    <property type="match status" value="1"/>
</dbReference>
<sequence>MVGSLQENAEKASAKDEEPQTPKLLQIEEDTVGLEREEFRVYLEGKGVMESLIRAMTELFLEENKPEDPLDYIKSFLIERHRPEGDVSVLRTDLREARKKISSLKKTIASLTSRLETYEPVGESSSEEKQTKKQAK</sequence>
<accession>A0A8S1CRS0</accession>
<keyword evidence="4" id="KW-0175">Coiled coil</keyword>
<name>A0A8S1CRS0_9INSE</name>
<evidence type="ECO:0000256" key="3">
    <source>
        <dbReference type="ARBA" id="ARBA00023242"/>
    </source>
</evidence>
<organism evidence="6 7">
    <name type="scientific">Cloeon dipterum</name>
    <dbReference type="NCBI Taxonomy" id="197152"/>
    <lineage>
        <taxon>Eukaryota</taxon>
        <taxon>Metazoa</taxon>
        <taxon>Ecdysozoa</taxon>
        <taxon>Arthropoda</taxon>
        <taxon>Hexapoda</taxon>
        <taxon>Insecta</taxon>
        <taxon>Pterygota</taxon>
        <taxon>Palaeoptera</taxon>
        <taxon>Ephemeroptera</taxon>
        <taxon>Pisciforma</taxon>
        <taxon>Baetidae</taxon>
        <taxon>Cloeon</taxon>
    </lineage>
</organism>